<evidence type="ECO:0000256" key="1">
    <source>
        <dbReference type="SAM" id="Phobius"/>
    </source>
</evidence>
<keyword evidence="1" id="KW-0812">Transmembrane</keyword>
<dbReference type="PANTHER" id="PTHR43031">
    <property type="entry name" value="FAD-DEPENDENT OXIDOREDUCTASE"/>
    <property type="match status" value="1"/>
</dbReference>
<feature type="transmembrane region" description="Helical" evidence="1">
    <location>
        <begin position="6"/>
        <end position="22"/>
    </location>
</feature>
<dbReference type="Proteomes" id="UP001444625">
    <property type="component" value="Unassembled WGS sequence"/>
</dbReference>
<sequence length="129" mass="14835">MELNHWIIVMLIVLLIVTRFLPVKGITNITIQEVKEKLSKNNIQFIDVRTPGEYRRNHQVPFQNIPLYELTSRTNELNKSLEIVVICQSGIRSSKASRVLKKRGFNQISNVKGGMSAWNKSEPKKMTAE</sequence>
<dbReference type="EMBL" id="JBDIML010000005">
    <property type="protein sequence ID" value="MEN2768422.1"/>
    <property type="molecule type" value="Genomic_DNA"/>
</dbReference>
<keyword evidence="1" id="KW-1133">Transmembrane helix</keyword>
<evidence type="ECO:0000313" key="3">
    <source>
        <dbReference type="EMBL" id="MEN2768422.1"/>
    </source>
</evidence>
<comment type="caution">
    <text evidence="3">The sequence shown here is derived from an EMBL/GenBank/DDBJ whole genome shotgun (WGS) entry which is preliminary data.</text>
</comment>
<dbReference type="SMART" id="SM00450">
    <property type="entry name" value="RHOD"/>
    <property type="match status" value="1"/>
</dbReference>
<accession>A0ABU9XJH5</accession>
<dbReference type="InterPro" id="IPR050229">
    <property type="entry name" value="GlpE_sulfurtransferase"/>
</dbReference>
<reference evidence="3 4" key="1">
    <citation type="submission" date="2024-05" db="EMBL/GenBank/DDBJ databases">
        <authorList>
            <person name="Haq I."/>
            <person name="Ullah Z."/>
            <person name="Ahmad R."/>
            <person name="Li M."/>
            <person name="Tong Y."/>
        </authorList>
    </citation>
    <scope>NUCLEOTIDE SEQUENCE [LARGE SCALE GENOMIC DNA]</scope>
    <source>
        <strain evidence="3 4">16A2E</strain>
    </source>
</reference>
<evidence type="ECO:0000313" key="4">
    <source>
        <dbReference type="Proteomes" id="UP001444625"/>
    </source>
</evidence>
<proteinExistence type="predicted"/>
<dbReference type="PANTHER" id="PTHR43031:SF17">
    <property type="entry name" value="SULFURTRANSFERASE YTWF-RELATED"/>
    <property type="match status" value="1"/>
</dbReference>
<dbReference type="CDD" id="cd00158">
    <property type="entry name" value="RHOD"/>
    <property type="match status" value="1"/>
</dbReference>
<evidence type="ECO:0000259" key="2">
    <source>
        <dbReference type="PROSITE" id="PS50206"/>
    </source>
</evidence>
<dbReference type="PROSITE" id="PS50206">
    <property type="entry name" value="RHODANESE_3"/>
    <property type="match status" value="1"/>
</dbReference>
<gene>
    <name evidence="3" type="ORF">ABC228_14660</name>
</gene>
<dbReference type="Gene3D" id="3.40.250.10">
    <property type="entry name" value="Rhodanese-like domain"/>
    <property type="match status" value="1"/>
</dbReference>
<protein>
    <submittedName>
        <fullName evidence="3">Rhodanese-like domain-containing protein</fullName>
    </submittedName>
</protein>
<feature type="domain" description="Rhodanese" evidence="2">
    <location>
        <begin position="39"/>
        <end position="127"/>
    </location>
</feature>
<keyword evidence="1" id="KW-0472">Membrane</keyword>
<keyword evidence="4" id="KW-1185">Reference proteome</keyword>
<name>A0ABU9XJH5_9BACI</name>
<dbReference type="SUPFAM" id="SSF52821">
    <property type="entry name" value="Rhodanese/Cell cycle control phosphatase"/>
    <property type="match status" value="1"/>
</dbReference>
<dbReference type="InterPro" id="IPR036873">
    <property type="entry name" value="Rhodanese-like_dom_sf"/>
</dbReference>
<dbReference type="RefSeq" id="WP_345825909.1">
    <property type="nucleotide sequence ID" value="NZ_JBDIML010000005.1"/>
</dbReference>
<dbReference type="Pfam" id="PF00581">
    <property type="entry name" value="Rhodanese"/>
    <property type="match status" value="1"/>
</dbReference>
<organism evidence="3 4">
    <name type="scientific">Ornithinibacillus xuwenensis</name>
    <dbReference type="NCBI Taxonomy" id="3144668"/>
    <lineage>
        <taxon>Bacteria</taxon>
        <taxon>Bacillati</taxon>
        <taxon>Bacillota</taxon>
        <taxon>Bacilli</taxon>
        <taxon>Bacillales</taxon>
        <taxon>Bacillaceae</taxon>
        <taxon>Ornithinibacillus</taxon>
    </lineage>
</organism>
<dbReference type="InterPro" id="IPR001763">
    <property type="entry name" value="Rhodanese-like_dom"/>
</dbReference>